<dbReference type="SUPFAM" id="SSF51294">
    <property type="entry name" value="Hedgehog/intein (Hint) domain"/>
    <property type="match status" value="1"/>
</dbReference>
<evidence type="ECO:0000313" key="4">
    <source>
        <dbReference type="Proteomes" id="UP000279236"/>
    </source>
</evidence>
<evidence type="ECO:0000313" key="3">
    <source>
        <dbReference type="EMBL" id="RSH79134.1"/>
    </source>
</evidence>
<organism evidence="3 4">
    <name type="scientific">Apiotrichum porosum</name>
    <dbReference type="NCBI Taxonomy" id="105984"/>
    <lineage>
        <taxon>Eukaryota</taxon>
        <taxon>Fungi</taxon>
        <taxon>Dikarya</taxon>
        <taxon>Basidiomycota</taxon>
        <taxon>Agaricomycotina</taxon>
        <taxon>Tremellomycetes</taxon>
        <taxon>Trichosporonales</taxon>
        <taxon>Trichosporonaceae</taxon>
        <taxon>Apiotrichum</taxon>
    </lineage>
</organism>
<sequence>MPPTPATVSKRESSNDCFGAGTQLLLANGRLINVEDVKVDDDLLGPDGTGRRVTGVHYGRQRMYRESQGIDGRLSGVSVNCDSSFAAPSINVDFDIADDPRQDEHVDAEAGQPRFQYLVIPPAPDHIAISMLASVSTTPCELNDVDVVDSDEGDDDDDVPVALLARHLRYLPHSNYLINSREARLALLSGIVDACGSISGKRIRLYRDPVWPVPVREFIMALAYSAGFMAEYLEYGKNGFYDDPVRISFVQLRGDLSVLDCKFANLLADDDSDPQSRIKYWVEIRSAKPEEDEQEWYQLELDGKGLMLRDDYLVLAAKAKSEADGLKYLILVHRLDLALAARPATTDDGNKSGGEGEVQPMDQD</sequence>
<dbReference type="InterPro" id="IPR007868">
    <property type="entry name" value="Hom_end_hint"/>
</dbReference>
<dbReference type="Gene3D" id="2.170.16.10">
    <property type="entry name" value="Hedgehog/Intein (Hint) domain"/>
    <property type="match status" value="1"/>
</dbReference>
<dbReference type="GeneID" id="39585715"/>
<protein>
    <recommendedName>
        <fullName evidence="2">Hom-end-associated Hint domain-containing protein</fullName>
    </recommendedName>
</protein>
<name>A0A427XK52_9TREE</name>
<proteinExistence type="predicted"/>
<feature type="region of interest" description="Disordered" evidence="1">
    <location>
        <begin position="344"/>
        <end position="364"/>
    </location>
</feature>
<evidence type="ECO:0000259" key="2">
    <source>
        <dbReference type="Pfam" id="PF05203"/>
    </source>
</evidence>
<reference evidence="3 4" key="1">
    <citation type="submission" date="2018-11" db="EMBL/GenBank/DDBJ databases">
        <title>Genome sequence of Apiotrichum porosum DSM 27194.</title>
        <authorList>
            <person name="Aliyu H."/>
            <person name="Gorte O."/>
            <person name="Ochsenreither K."/>
        </authorList>
    </citation>
    <scope>NUCLEOTIDE SEQUENCE [LARGE SCALE GENOMIC DNA]</scope>
    <source>
        <strain evidence="3 4">DSM 27194</strain>
    </source>
</reference>
<feature type="domain" description="Hom-end-associated Hint" evidence="2">
    <location>
        <begin position="17"/>
        <end position="68"/>
    </location>
</feature>
<dbReference type="RefSeq" id="XP_028474281.1">
    <property type="nucleotide sequence ID" value="XM_028616974.1"/>
</dbReference>
<accession>A0A427XK52</accession>
<dbReference type="Pfam" id="PF05203">
    <property type="entry name" value="Hom_end_hint"/>
    <property type="match status" value="1"/>
</dbReference>
<gene>
    <name evidence="3" type="ORF">EHS24_001172</name>
</gene>
<comment type="caution">
    <text evidence="3">The sequence shown here is derived from an EMBL/GenBank/DDBJ whole genome shotgun (WGS) entry which is preliminary data.</text>
</comment>
<dbReference type="EMBL" id="RSCE01000010">
    <property type="protein sequence ID" value="RSH79134.1"/>
    <property type="molecule type" value="Genomic_DNA"/>
</dbReference>
<dbReference type="InterPro" id="IPR036844">
    <property type="entry name" value="Hint_dom_sf"/>
</dbReference>
<evidence type="ECO:0000256" key="1">
    <source>
        <dbReference type="SAM" id="MobiDB-lite"/>
    </source>
</evidence>
<dbReference type="AlphaFoldDB" id="A0A427XK52"/>
<keyword evidence="4" id="KW-1185">Reference proteome</keyword>
<dbReference type="Proteomes" id="UP000279236">
    <property type="component" value="Unassembled WGS sequence"/>
</dbReference>
<dbReference type="GO" id="GO:0030908">
    <property type="term" value="P:protein splicing"/>
    <property type="evidence" value="ECO:0007669"/>
    <property type="project" value="InterPro"/>
</dbReference>